<keyword evidence="6" id="KW-0472">Membrane</keyword>
<keyword evidence="4" id="KW-0336">GPI-anchor</keyword>
<dbReference type="GO" id="GO:0098552">
    <property type="term" value="C:side of membrane"/>
    <property type="evidence" value="ECO:0007669"/>
    <property type="project" value="UniProtKB-KW"/>
</dbReference>
<evidence type="ECO:0000259" key="10">
    <source>
        <dbReference type="Pfam" id="PF13206"/>
    </source>
</evidence>
<evidence type="ECO:0000256" key="6">
    <source>
        <dbReference type="ARBA" id="ARBA00023136"/>
    </source>
</evidence>
<keyword evidence="3" id="KW-1003">Cell membrane</keyword>
<dbReference type="InterPro" id="IPR025932">
    <property type="entry name" value="Trypano_VSG_B_N_dom"/>
</dbReference>
<dbReference type="VEuPathDB" id="TriTrypDB:TEOVI_000367500"/>
<keyword evidence="8" id="KW-0449">Lipoprotein</keyword>
<evidence type="ECO:0000313" key="11">
    <source>
        <dbReference type="EMBL" id="SCU72099.1"/>
    </source>
</evidence>
<accession>A0A1G4IHY8</accession>
<reference evidence="11" key="1">
    <citation type="submission" date="2016-09" db="EMBL/GenBank/DDBJ databases">
        <authorList>
            <person name="Hebert L."/>
            <person name="Moumen B."/>
        </authorList>
    </citation>
    <scope>NUCLEOTIDE SEQUENCE [LARGE SCALE GENOMIC DNA]</scope>
    <source>
        <strain evidence="11">OVI</strain>
    </source>
</reference>
<keyword evidence="5" id="KW-0732">Signal</keyword>
<name>A0A1G4IHY8_TRYEQ</name>
<evidence type="ECO:0000256" key="8">
    <source>
        <dbReference type="ARBA" id="ARBA00023288"/>
    </source>
</evidence>
<keyword evidence="7" id="KW-0325">Glycoprotein</keyword>
<dbReference type="GO" id="GO:0005886">
    <property type="term" value="C:plasma membrane"/>
    <property type="evidence" value="ECO:0007669"/>
    <property type="project" value="UniProtKB-SubCell"/>
</dbReference>
<dbReference type="Gene3D" id="4.10.110.20">
    <property type="entry name" value="Variant surface glycoprotein MITAT 1.2, VSG 221, C-terminal domain"/>
    <property type="match status" value="1"/>
</dbReference>
<feature type="compositionally biased region" description="Polar residues" evidence="9">
    <location>
        <begin position="226"/>
        <end position="241"/>
    </location>
</feature>
<dbReference type="GeneID" id="92377615"/>
<dbReference type="RefSeq" id="XP_067082649.1">
    <property type="nucleotide sequence ID" value="XM_067226548.1"/>
</dbReference>
<comment type="subcellular location">
    <subcellularLocation>
        <location evidence="2">Cell membrane</location>
        <topology evidence="2">Lipid-anchor</topology>
        <topology evidence="2">GPI-anchor</topology>
    </subcellularLocation>
</comment>
<keyword evidence="12" id="KW-1185">Reference proteome</keyword>
<comment type="caution">
    <text evidence="11">The sequence shown here is derived from an EMBL/GenBank/DDBJ whole genome shotgun (WGS) entry which is preliminary data.</text>
</comment>
<protein>
    <submittedName>
        <fullName evidence="11">Variant surface protein (VSG), putative</fullName>
    </submittedName>
</protein>
<evidence type="ECO:0000256" key="7">
    <source>
        <dbReference type="ARBA" id="ARBA00023180"/>
    </source>
</evidence>
<dbReference type="EMBL" id="CZPT02001789">
    <property type="protein sequence ID" value="SCU72099.1"/>
    <property type="molecule type" value="Genomic_DNA"/>
</dbReference>
<dbReference type="Proteomes" id="UP000195570">
    <property type="component" value="Unassembled WGS sequence"/>
</dbReference>
<dbReference type="AlphaFoldDB" id="A0A1G4IHY8"/>
<feature type="region of interest" description="Disordered" evidence="9">
    <location>
        <begin position="217"/>
        <end position="282"/>
    </location>
</feature>
<gene>
    <name evidence="11" type="ORF">TEOVI_000367500</name>
</gene>
<feature type="compositionally biased region" description="Basic and acidic residues" evidence="9">
    <location>
        <begin position="262"/>
        <end position="282"/>
    </location>
</feature>
<evidence type="ECO:0000256" key="9">
    <source>
        <dbReference type="SAM" id="MobiDB-lite"/>
    </source>
</evidence>
<comment type="function">
    <text evidence="1">VSG forms a coat on the surface of the parasite. The trypanosome evades the immune response of the host by expressing a series of antigenically distinct VSGs from an estimated 1000 VSG genes.</text>
</comment>
<feature type="domain" description="Trypanosome variant surface glycoprotein B-type N-terminal" evidence="10">
    <location>
        <begin position="6"/>
        <end position="200"/>
    </location>
</feature>
<dbReference type="Pfam" id="PF13206">
    <property type="entry name" value="VSG_B"/>
    <property type="match status" value="1"/>
</dbReference>
<evidence type="ECO:0000256" key="5">
    <source>
        <dbReference type="ARBA" id="ARBA00022729"/>
    </source>
</evidence>
<proteinExistence type="predicted"/>
<sequence>MKKEPARKAQDVTAELNKAIYGSSGSLDNQGTSTFVTASGAGCGGGGQGASKAGISLANDMVCPCSNNAGSNAACTGAAIGTDLKYDNAGNAATAFQRLKEKCPMHIKLKAKATTAALRHAITSFIEALKGSGKAIRASNTILGYGNAATCDCRANPDCVLYKAAEAGKPLNVQWLTHLSTAADMLETIKSEQDHNKQVLSTARTLAAATLSSYIQVEKPRPHPVSEQSMTDRSGGPTPTSICAAHTSKEDCKPPFKWADNATDKTKKCSLDPQKAAEEQAT</sequence>
<evidence type="ECO:0000256" key="1">
    <source>
        <dbReference type="ARBA" id="ARBA00002523"/>
    </source>
</evidence>
<evidence type="ECO:0000313" key="12">
    <source>
        <dbReference type="Proteomes" id="UP000195570"/>
    </source>
</evidence>
<evidence type="ECO:0000256" key="3">
    <source>
        <dbReference type="ARBA" id="ARBA00022475"/>
    </source>
</evidence>
<evidence type="ECO:0000256" key="2">
    <source>
        <dbReference type="ARBA" id="ARBA00004609"/>
    </source>
</evidence>
<evidence type="ECO:0000256" key="4">
    <source>
        <dbReference type="ARBA" id="ARBA00022622"/>
    </source>
</evidence>
<organism evidence="11 12">
    <name type="scientific">Trypanosoma equiperdum</name>
    <dbReference type="NCBI Taxonomy" id="5694"/>
    <lineage>
        <taxon>Eukaryota</taxon>
        <taxon>Discoba</taxon>
        <taxon>Euglenozoa</taxon>
        <taxon>Kinetoplastea</taxon>
        <taxon>Metakinetoplastina</taxon>
        <taxon>Trypanosomatida</taxon>
        <taxon>Trypanosomatidae</taxon>
        <taxon>Trypanosoma</taxon>
    </lineage>
</organism>